<dbReference type="PATRIC" id="fig|285.49.peg.2639"/>
<sequence>MEMFAQSLPNTKKRELLKIVRLLQTFDAPLLWGGKTEEEITGNTDLSDISFKISDSIKELWVNAVRIYGDDKDLNEKDSTGVIDKLLDEICGLRITRQNDKDERLKIATTLLSEMINGQEKVQTKSGTDFSKAFGDIFEDMFSKSEKTSVCTTTHLRIVLFEAMRLSGVLTDSKRNLLQVASVAYGIDGESFNELLAQALALHKEMKRSVNLVLE</sequence>
<accession>A0A0L7MEP1</accession>
<evidence type="ECO:0000313" key="1">
    <source>
        <dbReference type="EMBL" id="KOC20364.1"/>
    </source>
</evidence>
<dbReference type="AlphaFoldDB" id="A0A0L7MEP1"/>
<name>A0A0L7MEP1_COMTE</name>
<reference evidence="2" key="1">
    <citation type="submission" date="2014-06" db="EMBL/GenBank/DDBJ databases">
        <title>Draft genome sequence of C. testosteroni WDL7.</title>
        <authorList>
            <person name="Wu Y."/>
            <person name="Seshan H."/>
            <person name="Arumugam K."/>
        </authorList>
    </citation>
    <scope>NUCLEOTIDE SEQUENCE [LARGE SCALE GENOMIC DNA]</scope>
    <source>
        <strain evidence="2">WDL7</strain>
    </source>
</reference>
<gene>
    <name evidence="1" type="ORF">GL58_12785</name>
</gene>
<proteinExistence type="predicted"/>
<protein>
    <submittedName>
        <fullName evidence="1">Uncharacterized protein</fullName>
    </submittedName>
</protein>
<organism evidence="1 2">
    <name type="scientific">Comamonas testosteroni</name>
    <name type="common">Pseudomonas testosteroni</name>
    <dbReference type="NCBI Taxonomy" id="285"/>
    <lineage>
        <taxon>Bacteria</taxon>
        <taxon>Pseudomonadati</taxon>
        <taxon>Pseudomonadota</taxon>
        <taxon>Betaproteobacteria</taxon>
        <taxon>Burkholderiales</taxon>
        <taxon>Comamonadaceae</taxon>
        <taxon>Comamonas</taxon>
    </lineage>
</organism>
<evidence type="ECO:0000313" key="2">
    <source>
        <dbReference type="Proteomes" id="UP000037442"/>
    </source>
</evidence>
<dbReference type="Proteomes" id="UP000037442">
    <property type="component" value="Unassembled WGS sequence"/>
</dbReference>
<dbReference type="EMBL" id="JNVD01000022">
    <property type="protein sequence ID" value="KOC20364.1"/>
    <property type="molecule type" value="Genomic_DNA"/>
</dbReference>
<comment type="caution">
    <text evidence="1">The sequence shown here is derived from an EMBL/GenBank/DDBJ whole genome shotgun (WGS) entry which is preliminary data.</text>
</comment>